<keyword evidence="2" id="KW-1133">Transmembrane helix</keyword>
<feature type="compositionally biased region" description="Basic residues" evidence="1">
    <location>
        <begin position="149"/>
        <end position="162"/>
    </location>
</feature>
<feature type="region of interest" description="Disordered" evidence="1">
    <location>
        <begin position="146"/>
        <end position="177"/>
    </location>
</feature>
<sequence>MSFSGIASLLNGNRLLLYIEGDGFFSGMPVFMMIFFGIIVCIFVIGLFAMITQGASTHSLTKSLRHHASELVTPSEESAQRYLDYLRSLSSFPVEKTNLEPIRLAKGILSLIQQTDQVQEATKKDIAAQYARLGVLMGDPLADEEPVRRHSSMHHHHDHHQMHVNQQQNDHSNHSNF</sequence>
<reference evidence="3 4" key="1">
    <citation type="journal article" date="2006" name="Extremophiles">
        <title>Characterization of Exiguobacterium isolates from the Siberian permafrost. Description of Exiguobacterium sibiricum sp. nov.</title>
        <authorList>
            <person name="Rodrigues D.F."/>
            <person name="Goris J."/>
            <person name="Vishnivetskaya T."/>
            <person name="Gilichinsky D."/>
            <person name="Thomashow M.F."/>
            <person name="Tiedje J.M."/>
        </authorList>
    </citation>
    <scope>NUCLEOTIDE SEQUENCE [LARGE SCALE GENOMIC DNA]</scope>
    <source>
        <strain evidence="4">DSM 17290 / CIP 109462 / JCM 13490 / 255-15</strain>
    </source>
</reference>
<feature type="transmembrane region" description="Helical" evidence="2">
    <location>
        <begin position="30"/>
        <end position="52"/>
    </location>
</feature>
<feature type="compositionally biased region" description="Low complexity" evidence="1">
    <location>
        <begin position="163"/>
        <end position="177"/>
    </location>
</feature>
<dbReference type="KEGG" id="esi:Exig_0963"/>
<name>B1YLW0_EXIS2</name>
<dbReference type="AlphaFoldDB" id="B1YLW0"/>
<keyword evidence="2" id="KW-0472">Membrane</keyword>
<dbReference type="OrthoDB" id="2353371at2"/>
<dbReference type="Proteomes" id="UP000001681">
    <property type="component" value="Chromosome"/>
</dbReference>
<evidence type="ECO:0000313" key="3">
    <source>
        <dbReference type="EMBL" id="ACB60443.1"/>
    </source>
</evidence>
<evidence type="ECO:0000256" key="1">
    <source>
        <dbReference type="SAM" id="MobiDB-lite"/>
    </source>
</evidence>
<proteinExistence type="predicted"/>
<gene>
    <name evidence="3" type="ordered locus">Exig_0963</name>
</gene>
<evidence type="ECO:0000256" key="2">
    <source>
        <dbReference type="SAM" id="Phobius"/>
    </source>
</evidence>
<accession>B1YLW0</accession>
<organism evidence="3 4">
    <name type="scientific">Exiguobacterium sibiricum (strain DSM 17290 / CCUG 55495 / CIP 109462 / JCM 13490 / 255-15)</name>
    <dbReference type="NCBI Taxonomy" id="262543"/>
    <lineage>
        <taxon>Bacteria</taxon>
        <taxon>Bacillati</taxon>
        <taxon>Bacillota</taxon>
        <taxon>Bacilli</taxon>
        <taxon>Bacillales</taxon>
        <taxon>Bacillales Family XII. Incertae Sedis</taxon>
        <taxon>Exiguobacterium</taxon>
    </lineage>
</organism>
<dbReference type="EMBL" id="CP001022">
    <property type="protein sequence ID" value="ACB60443.1"/>
    <property type="molecule type" value="Genomic_DNA"/>
</dbReference>
<protein>
    <submittedName>
        <fullName evidence="3">Uncharacterized protein</fullName>
    </submittedName>
</protein>
<keyword evidence="4" id="KW-1185">Reference proteome</keyword>
<dbReference type="RefSeq" id="WP_012369867.1">
    <property type="nucleotide sequence ID" value="NC_010556.1"/>
</dbReference>
<keyword evidence="2" id="KW-0812">Transmembrane</keyword>
<dbReference type="STRING" id="262543.Exig_0963"/>
<dbReference type="HOGENOM" id="CLU_142781_0_0_9"/>
<reference evidence="4" key="3">
    <citation type="submission" date="2008-04" db="EMBL/GenBank/DDBJ databases">
        <title>Complete sequence of chromosome of Exiguobacterium sibiricum 255-15.</title>
        <authorList>
            <consortium name="US DOE Joint Genome Institute"/>
            <person name="Copeland A."/>
            <person name="Lucas S."/>
            <person name="Lapidus A."/>
            <person name="Glavina del Rio T."/>
            <person name="Dalin E."/>
            <person name="Tice H."/>
            <person name="Bruce D."/>
            <person name="Goodwin L."/>
            <person name="Pitluck S."/>
            <person name="Kiss H."/>
            <person name="Chertkov O."/>
            <person name="Monk C."/>
            <person name="Brettin T."/>
            <person name="Detter J.C."/>
            <person name="Han C."/>
            <person name="Kuske C.R."/>
            <person name="Schmutz J."/>
            <person name="Larimer F."/>
            <person name="Land M."/>
            <person name="Hauser L."/>
            <person name="Kyrpides N."/>
            <person name="Mikhailova N."/>
            <person name="Vishnivetskaya T."/>
            <person name="Rodrigues D.F."/>
            <person name="Gilichinsky D."/>
            <person name="Tiedje J."/>
            <person name="Richardson P."/>
        </authorList>
    </citation>
    <scope>NUCLEOTIDE SEQUENCE [LARGE SCALE GENOMIC DNA]</scope>
    <source>
        <strain evidence="4">DSM 17290 / CIP 109462 / JCM 13490 / 255-15</strain>
    </source>
</reference>
<reference evidence="3 4" key="2">
    <citation type="journal article" date="2008" name="BMC Genomics">
        <title>Architecture of thermal adaptation in an Exiguobacterium sibiricum strain isolated from 3 million year old permafrost: a genome and transcriptome approach.</title>
        <authorList>
            <person name="Rodrigues D.F."/>
            <person name="Ivanova N."/>
            <person name="He Z."/>
            <person name="Huebner M."/>
            <person name="Zhou J."/>
            <person name="Tiedje J.M."/>
        </authorList>
    </citation>
    <scope>NUCLEOTIDE SEQUENCE [LARGE SCALE GENOMIC DNA]</scope>
    <source>
        <strain evidence="4">DSM 17290 / CIP 109462 / JCM 13490 / 255-15</strain>
    </source>
</reference>
<evidence type="ECO:0000313" key="4">
    <source>
        <dbReference type="Proteomes" id="UP000001681"/>
    </source>
</evidence>